<dbReference type="Proteomes" id="UP000599578">
    <property type="component" value="Unassembled WGS sequence"/>
</dbReference>
<keyword evidence="2" id="KW-1185">Reference proteome</keyword>
<name>A0A917Z5R3_9GAMM</name>
<evidence type="ECO:0000313" key="2">
    <source>
        <dbReference type="Proteomes" id="UP000599578"/>
    </source>
</evidence>
<sequence length="57" mass="6597">MHRNPRLLDLTHFSILFEGPSLCIARCDACGRWLVNDGSRWEPLLQQERLTAARDNC</sequence>
<organism evidence="1 2">
    <name type="scientific">Marinobacterium nitratireducens</name>
    <dbReference type="NCBI Taxonomy" id="518897"/>
    <lineage>
        <taxon>Bacteria</taxon>
        <taxon>Pseudomonadati</taxon>
        <taxon>Pseudomonadota</taxon>
        <taxon>Gammaproteobacteria</taxon>
        <taxon>Oceanospirillales</taxon>
        <taxon>Oceanospirillaceae</taxon>
        <taxon>Marinobacterium</taxon>
    </lineage>
</organism>
<proteinExistence type="predicted"/>
<comment type="caution">
    <text evidence="1">The sequence shown here is derived from an EMBL/GenBank/DDBJ whole genome shotgun (WGS) entry which is preliminary data.</text>
</comment>
<dbReference type="RefSeq" id="WP_188857242.1">
    <property type="nucleotide sequence ID" value="NZ_BMLT01000001.1"/>
</dbReference>
<protein>
    <submittedName>
        <fullName evidence="1">Uncharacterized protein</fullName>
    </submittedName>
</protein>
<reference evidence="1 2" key="1">
    <citation type="journal article" date="2014" name="Int. J. Syst. Evol. Microbiol.">
        <title>Complete genome sequence of Corynebacterium casei LMG S-19264T (=DSM 44701T), isolated from a smear-ripened cheese.</title>
        <authorList>
            <consortium name="US DOE Joint Genome Institute (JGI-PGF)"/>
            <person name="Walter F."/>
            <person name="Albersmeier A."/>
            <person name="Kalinowski J."/>
            <person name="Ruckert C."/>
        </authorList>
    </citation>
    <scope>NUCLEOTIDE SEQUENCE [LARGE SCALE GENOMIC DNA]</scope>
    <source>
        <strain evidence="1 2">CGMCC 1.7286</strain>
    </source>
</reference>
<dbReference type="AlphaFoldDB" id="A0A917Z5R3"/>
<gene>
    <name evidence="1" type="ORF">GCM10011348_00540</name>
</gene>
<dbReference type="EMBL" id="BMLT01000001">
    <property type="protein sequence ID" value="GGO75531.1"/>
    <property type="molecule type" value="Genomic_DNA"/>
</dbReference>
<accession>A0A917Z5R3</accession>
<evidence type="ECO:0000313" key="1">
    <source>
        <dbReference type="EMBL" id="GGO75531.1"/>
    </source>
</evidence>